<feature type="binding site" evidence="12">
    <location>
        <position position="20"/>
    </location>
    <ligand>
        <name>[4Fe-4S] cluster</name>
        <dbReference type="ChEBI" id="CHEBI:49883"/>
        <label>1</label>
        <note>4Fe-4S-S-AdoMet</note>
    </ligand>
</feature>
<feature type="binding site" evidence="12">
    <location>
        <position position="27"/>
    </location>
    <ligand>
        <name>[4Fe-4S] cluster</name>
        <dbReference type="ChEBI" id="CHEBI:49883"/>
        <label>1</label>
        <note>4Fe-4S-S-AdoMet</note>
    </ligand>
</feature>
<keyword evidence="6 12" id="KW-0408">Iron</keyword>
<feature type="binding site" evidence="12">
    <location>
        <position position="24"/>
    </location>
    <ligand>
        <name>[4Fe-4S] cluster</name>
        <dbReference type="ChEBI" id="CHEBI:49883"/>
        <label>1</label>
        <note>4Fe-4S-S-AdoMet</note>
    </ligand>
</feature>
<keyword evidence="2 12" id="KW-0004">4Fe-4S</keyword>
<dbReference type="NCBIfam" id="NF001199">
    <property type="entry name" value="PRK00164.2-1"/>
    <property type="match status" value="1"/>
</dbReference>
<feature type="binding site" evidence="12">
    <location>
        <position position="13"/>
    </location>
    <ligand>
        <name>GTP</name>
        <dbReference type="ChEBI" id="CHEBI:37565"/>
    </ligand>
</feature>
<dbReference type="GO" id="GO:0005525">
    <property type="term" value="F:GTP binding"/>
    <property type="evidence" value="ECO:0007669"/>
    <property type="project" value="UniProtKB-UniRule"/>
</dbReference>
<dbReference type="InterPro" id="IPR040064">
    <property type="entry name" value="MoaA-like"/>
</dbReference>
<accession>A0A923SS29</accession>
<feature type="region of interest" description="Disordered" evidence="13">
    <location>
        <begin position="293"/>
        <end position="317"/>
    </location>
</feature>
<dbReference type="GO" id="GO:0061798">
    <property type="term" value="F:GTP 3',8'-cyclase activity"/>
    <property type="evidence" value="ECO:0007669"/>
    <property type="project" value="UniProtKB-UniRule"/>
</dbReference>
<comment type="function">
    <text evidence="12">Catalyzes the cyclization of GTP to (8S)-3',8-cyclo-7,8-dihydroguanosine 5'-triphosphate.</text>
</comment>
<dbReference type="InterPro" id="IPR013785">
    <property type="entry name" value="Aldolase_TIM"/>
</dbReference>
<feature type="binding site" evidence="12">
    <location>
        <position position="67"/>
    </location>
    <ligand>
        <name>S-adenosyl-L-methionine</name>
        <dbReference type="ChEBI" id="CHEBI:59789"/>
    </ligand>
</feature>
<keyword evidence="3 12" id="KW-0949">S-adenosyl-L-methionine</keyword>
<dbReference type="NCBIfam" id="TIGR02666">
    <property type="entry name" value="moaA"/>
    <property type="match status" value="1"/>
</dbReference>
<evidence type="ECO:0000256" key="5">
    <source>
        <dbReference type="ARBA" id="ARBA00022741"/>
    </source>
</evidence>
<dbReference type="GO" id="GO:0046872">
    <property type="term" value="F:metal ion binding"/>
    <property type="evidence" value="ECO:0007669"/>
    <property type="project" value="UniProtKB-KW"/>
</dbReference>
<comment type="similarity">
    <text evidence="12">Belongs to the radical SAM superfamily. MoaA family.</text>
</comment>
<reference evidence="15" key="1">
    <citation type="submission" date="2020-08" db="EMBL/GenBank/DDBJ databases">
        <title>Genome public.</title>
        <authorList>
            <person name="Liu C."/>
            <person name="Sun Q."/>
        </authorList>
    </citation>
    <scope>NUCLEOTIDE SEQUENCE</scope>
    <source>
        <strain evidence="15">BX12</strain>
    </source>
</reference>
<comment type="subunit">
    <text evidence="12">Monomer and homodimer.</text>
</comment>
<name>A0A923SS29_9FIRM</name>
<dbReference type="HAMAP" id="MF_01225_B">
    <property type="entry name" value="MoaA_B"/>
    <property type="match status" value="1"/>
</dbReference>
<evidence type="ECO:0000256" key="4">
    <source>
        <dbReference type="ARBA" id="ARBA00022723"/>
    </source>
</evidence>
<feature type="binding site" evidence="12">
    <location>
        <position position="251"/>
    </location>
    <ligand>
        <name>[4Fe-4S] cluster</name>
        <dbReference type="ChEBI" id="CHEBI:49883"/>
        <label>2</label>
        <note>4Fe-4S-substrate</note>
    </ligand>
</feature>
<dbReference type="PANTHER" id="PTHR22960">
    <property type="entry name" value="MOLYBDOPTERIN COFACTOR SYNTHESIS PROTEIN A"/>
    <property type="match status" value="1"/>
</dbReference>
<dbReference type="GO" id="GO:1904047">
    <property type="term" value="F:S-adenosyl-L-methionine binding"/>
    <property type="evidence" value="ECO:0007669"/>
    <property type="project" value="UniProtKB-UniRule"/>
</dbReference>
<dbReference type="CDD" id="cd01335">
    <property type="entry name" value="Radical_SAM"/>
    <property type="match status" value="1"/>
</dbReference>
<evidence type="ECO:0000256" key="11">
    <source>
        <dbReference type="ARBA" id="ARBA00048697"/>
    </source>
</evidence>
<evidence type="ECO:0000256" key="13">
    <source>
        <dbReference type="SAM" id="MobiDB-lite"/>
    </source>
</evidence>
<feature type="binding site" evidence="12">
    <location>
        <position position="189"/>
    </location>
    <ligand>
        <name>S-adenosyl-L-methionine</name>
        <dbReference type="ChEBI" id="CHEBI:59789"/>
    </ligand>
</feature>
<dbReference type="PANTHER" id="PTHR22960:SF0">
    <property type="entry name" value="MOLYBDENUM COFACTOR BIOSYNTHESIS PROTEIN 1"/>
    <property type="match status" value="1"/>
</dbReference>
<dbReference type="PROSITE" id="PS51918">
    <property type="entry name" value="RADICAL_SAM"/>
    <property type="match status" value="1"/>
</dbReference>
<dbReference type="CDD" id="cd21117">
    <property type="entry name" value="Twitch_MoaA"/>
    <property type="match status" value="1"/>
</dbReference>
<dbReference type="InterPro" id="IPR006638">
    <property type="entry name" value="Elp3/MiaA/NifB-like_rSAM"/>
</dbReference>
<organism evidence="15 16">
    <name type="scientific">Zhenpiania hominis</name>
    <dbReference type="NCBI Taxonomy" id="2763644"/>
    <lineage>
        <taxon>Bacteria</taxon>
        <taxon>Bacillati</taxon>
        <taxon>Bacillota</taxon>
        <taxon>Clostridia</taxon>
        <taxon>Peptostreptococcales</taxon>
        <taxon>Anaerovoracaceae</taxon>
        <taxon>Zhenpiania</taxon>
    </lineage>
</organism>
<dbReference type="SFLD" id="SFLDS00029">
    <property type="entry name" value="Radical_SAM"/>
    <property type="match status" value="1"/>
</dbReference>
<dbReference type="Gene3D" id="3.20.20.70">
    <property type="entry name" value="Aldolase class I"/>
    <property type="match status" value="1"/>
</dbReference>
<dbReference type="RefSeq" id="WP_187303040.1">
    <property type="nucleotide sequence ID" value="NZ_JACRYT010000008.1"/>
</dbReference>
<feature type="binding site" evidence="12">
    <location>
        <position position="155"/>
    </location>
    <ligand>
        <name>GTP</name>
        <dbReference type="ChEBI" id="CHEBI:37565"/>
    </ligand>
</feature>
<dbReference type="EMBL" id="JACRYT010000008">
    <property type="protein sequence ID" value="MBC6679934.1"/>
    <property type="molecule type" value="Genomic_DNA"/>
</dbReference>
<dbReference type="SFLD" id="SFLDG01067">
    <property type="entry name" value="SPASM/twitch_domain_containing"/>
    <property type="match status" value="1"/>
</dbReference>
<comment type="caution">
    <text evidence="15">The sequence shown here is derived from an EMBL/GenBank/DDBJ whole genome shotgun (WGS) entry which is preliminary data.</text>
</comment>
<dbReference type="AlphaFoldDB" id="A0A923SS29"/>
<comment type="catalytic activity">
    <reaction evidence="11 12">
        <text>GTP + AH2 + S-adenosyl-L-methionine = (8S)-3',8-cyclo-7,8-dihydroguanosine 5'-triphosphate + 5'-deoxyadenosine + L-methionine + A + H(+)</text>
        <dbReference type="Rhea" id="RHEA:49576"/>
        <dbReference type="ChEBI" id="CHEBI:13193"/>
        <dbReference type="ChEBI" id="CHEBI:15378"/>
        <dbReference type="ChEBI" id="CHEBI:17319"/>
        <dbReference type="ChEBI" id="CHEBI:17499"/>
        <dbReference type="ChEBI" id="CHEBI:37565"/>
        <dbReference type="ChEBI" id="CHEBI:57844"/>
        <dbReference type="ChEBI" id="CHEBI:59789"/>
        <dbReference type="ChEBI" id="CHEBI:131766"/>
        <dbReference type="EC" id="4.1.99.22"/>
    </reaction>
</comment>
<dbReference type="InterPro" id="IPR000385">
    <property type="entry name" value="MoaA_NifB_PqqE_Fe-S-bd_CS"/>
</dbReference>
<dbReference type="EC" id="4.1.99.22" evidence="1 12"/>
<keyword evidence="4 12" id="KW-0479">Metal-binding</keyword>
<evidence type="ECO:0000256" key="12">
    <source>
        <dbReference type="HAMAP-Rule" id="MF_01225"/>
    </source>
</evidence>
<evidence type="ECO:0000256" key="10">
    <source>
        <dbReference type="ARBA" id="ARBA00023239"/>
    </source>
</evidence>
<evidence type="ECO:0000256" key="1">
    <source>
        <dbReference type="ARBA" id="ARBA00012167"/>
    </source>
</evidence>
<dbReference type="SFLD" id="SFLDG01386">
    <property type="entry name" value="main_SPASM_domain-containing"/>
    <property type="match status" value="1"/>
</dbReference>
<dbReference type="Pfam" id="PF06463">
    <property type="entry name" value="Mob_synth_C"/>
    <property type="match status" value="1"/>
</dbReference>
<dbReference type="GO" id="GO:0061799">
    <property type="term" value="F:cyclic pyranopterin monophosphate synthase activity"/>
    <property type="evidence" value="ECO:0007669"/>
    <property type="project" value="TreeGrafter"/>
</dbReference>
<keyword evidence="7 12" id="KW-0411">Iron-sulfur</keyword>
<keyword evidence="16" id="KW-1185">Reference proteome</keyword>
<evidence type="ECO:0000313" key="16">
    <source>
        <dbReference type="Proteomes" id="UP000602647"/>
    </source>
</evidence>
<comment type="pathway">
    <text evidence="12">Cofactor biosynthesis; molybdopterin biosynthesis.</text>
</comment>
<dbReference type="InterPro" id="IPR013483">
    <property type="entry name" value="MoaA"/>
</dbReference>
<dbReference type="InterPro" id="IPR058240">
    <property type="entry name" value="rSAM_sf"/>
</dbReference>
<sequence>MRDNYNREITYMRVSVTELCNLRCRYCMPEEGVAKRAHEEMMTAEETIMAVSAAARLGIRKIRVTGGEPLVKRGIVKLCGAISAIPGIEEVCMTTNGTLLPQFARELKEAGVSRLNISLDTLNPEKYRYITRRGELEEALAGIRAAEEAGFSKIKINNVLMGGFNDDEITDFVNLTREKPIEVRFIELMPIGGGIGFDRAGFVSYETVLEKVPELVSLEREEGVASLYQLPGAAGRVGLIRPISCEFCEGCNKIRLTADGKLKPCLHSSEEISLKGMDEEQMERTLRAAILDKPQKRETLSADSPSRAGRDMNQIGG</sequence>
<dbReference type="SFLD" id="SFLDG01383">
    <property type="entry name" value="cyclic_pyranopterin_phosphate"/>
    <property type="match status" value="1"/>
</dbReference>
<evidence type="ECO:0000259" key="14">
    <source>
        <dbReference type="PROSITE" id="PS51918"/>
    </source>
</evidence>
<evidence type="ECO:0000256" key="7">
    <source>
        <dbReference type="ARBA" id="ARBA00023014"/>
    </source>
</evidence>
<feature type="binding site" evidence="12">
    <location>
        <position position="63"/>
    </location>
    <ligand>
        <name>GTP</name>
        <dbReference type="ChEBI" id="CHEBI:37565"/>
    </ligand>
</feature>
<evidence type="ECO:0000256" key="6">
    <source>
        <dbReference type="ARBA" id="ARBA00023004"/>
    </source>
</evidence>
<keyword evidence="8 12" id="KW-0342">GTP-binding</keyword>
<evidence type="ECO:0000256" key="8">
    <source>
        <dbReference type="ARBA" id="ARBA00023134"/>
    </source>
</evidence>
<dbReference type="SMART" id="SM00729">
    <property type="entry name" value="Elp3"/>
    <property type="match status" value="1"/>
</dbReference>
<comment type="cofactor">
    <cofactor evidence="12">
        <name>[4Fe-4S] cluster</name>
        <dbReference type="ChEBI" id="CHEBI:49883"/>
    </cofactor>
    <text evidence="12">Binds 2 [4Fe-4S] clusters. Binds 1 [4Fe-4S] cluster coordinated with 3 cysteines and an exchangeable S-adenosyl-L-methionine and 1 [4Fe-4S] cluster coordinated with 3 cysteines and the GTP-derived substrate.</text>
</comment>
<feature type="binding site" evidence="12">
    <location>
        <position position="265"/>
    </location>
    <ligand>
        <name>[4Fe-4S] cluster</name>
        <dbReference type="ChEBI" id="CHEBI:49883"/>
        <label>2</label>
        <note>4Fe-4S-substrate</note>
    </ligand>
</feature>
<proteinExistence type="inferred from homology"/>
<evidence type="ECO:0000256" key="9">
    <source>
        <dbReference type="ARBA" id="ARBA00023150"/>
    </source>
</evidence>
<feature type="binding site" evidence="12">
    <location>
        <position position="94"/>
    </location>
    <ligand>
        <name>GTP</name>
        <dbReference type="ChEBI" id="CHEBI:37565"/>
    </ligand>
</feature>
<gene>
    <name evidence="12 15" type="primary">moaA</name>
    <name evidence="15" type="ORF">H9L42_08840</name>
</gene>
<keyword evidence="5 12" id="KW-0547">Nucleotide-binding</keyword>
<evidence type="ECO:0000313" key="15">
    <source>
        <dbReference type="EMBL" id="MBC6679934.1"/>
    </source>
</evidence>
<dbReference type="PROSITE" id="PS01305">
    <property type="entry name" value="MOAA_NIFB_PQQE"/>
    <property type="match status" value="1"/>
</dbReference>
<dbReference type="InterPro" id="IPR010505">
    <property type="entry name" value="MoaA_twitch"/>
</dbReference>
<feature type="binding site" evidence="12">
    <location>
        <begin position="253"/>
        <end position="255"/>
    </location>
    <ligand>
        <name>GTP</name>
        <dbReference type="ChEBI" id="CHEBI:37565"/>
    </ligand>
</feature>
<feature type="binding site" evidence="12">
    <location>
        <position position="118"/>
    </location>
    <ligand>
        <name>S-adenosyl-L-methionine</name>
        <dbReference type="ChEBI" id="CHEBI:59789"/>
    </ligand>
</feature>
<dbReference type="Proteomes" id="UP000602647">
    <property type="component" value="Unassembled WGS sequence"/>
</dbReference>
<protein>
    <recommendedName>
        <fullName evidence="1 12">GTP 3',8-cyclase</fullName>
        <ecNumber evidence="1 12">4.1.99.22</ecNumber>
    </recommendedName>
    <alternativeName>
        <fullName evidence="12">Molybdenum cofactor biosynthesis protein A</fullName>
    </alternativeName>
</protein>
<keyword evidence="10 12" id="KW-0456">Lyase</keyword>
<dbReference type="Pfam" id="PF04055">
    <property type="entry name" value="Radical_SAM"/>
    <property type="match status" value="1"/>
</dbReference>
<dbReference type="GO" id="GO:0051539">
    <property type="term" value="F:4 iron, 4 sulfur cluster binding"/>
    <property type="evidence" value="ECO:0007669"/>
    <property type="project" value="UniProtKB-UniRule"/>
</dbReference>
<dbReference type="InterPro" id="IPR050105">
    <property type="entry name" value="MoCo_biosynth_MoaA/MoaC"/>
</dbReference>
<keyword evidence="9 12" id="KW-0501">Molybdenum cofactor biosynthesis</keyword>
<feature type="domain" description="Radical SAM core" evidence="14">
    <location>
        <begin position="4"/>
        <end position="225"/>
    </location>
</feature>
<dbReference type="InterPro" id="IPR007197">
    <property type="entry name" value="rSAM"/>
</dbReference>
<feature type="binding site" evidence="12">
    <location>
        <position position="26"/>
    </location>
    <ligand>
        <name>S-adenosyl-L-methionine</name>
        <dbReference type="ChEBI" id="CHEBI:59789"/>
    </ligand>
</feature>
<evidence type="ECO:0000256" key="3">
    <source>
        <dbReference type="ARBA" id="ARBA00022691"/>
    </source>
</evidence>
<dbReference type="SUPFAM" id="SSF102114">
    <property type="entry name" value="Radical SAM enzymes"/>
    <property type="match status" value="1"/>
</dbReference>
<dbReference type="GO" id="GO:0006777">
    <property type="term" value="P:Mo-molybdopterin cofactor biosynthetic process"/>
    <property type="evidence" value="ECO:0007669"/>
    <property type="project" value="UniProtKB-UniRule"/>
</dbReference>
<evidence type="ECO:0000256" key="2">
    <source>
        <dbReference type="ARBA" id="ARBA00022485"/>
    </source>
</evidence>
<feature type="binding site" evidence="12">
    <location>
        <position position="248"/>
    </location>
    <ligand>
        <name>[4Fe-4S] cluster</name>
        <dbReference type="ChEBI" id="CHEBI:49883"/>
        <label>2</label>
        <note>4Fe-4S-substrate</note>
    </ligand>
</feature>